<feature type="transmembrane region" description="Helical" evidence="9">
    <location>
        <begin position="548"/>
        <end position="570"/>
    </location>
</feature>
<feature type="transmembrane region" description="Helical" evidence="9">
    <location>
        <begin position="901"/>
        <end position="917"/>
    </location>
</feature>
<keyword evidence="4 9" id="KW-0812">Transmembrane</keyword>
<keyword evidence="6" id="KW-0653">Protein transport</keyword>
<dbReference type="GO" id="GO:0035673">
    <property type="term" value="F:oligopeptide transmembrane transporter activity"/>
    <property type="evidence" value="ECO:0007669"/>
    <property type="project" value="InterPro"/>
</dbReference>
<evidence type="ECO:0000256" key="7">
    <source>
        <dbReference type="ARBA" id="ARBA00022989"/>
    </source>
</evidence>
<feature type="transmembrane region" description="Helical" evidence="9">
    <location>
        <begin position="782"/>
        <end position="801"/>
    </location>
</feature>
<dbReference type="PANTHER" id="PTHR22601">
    <property type="entry name" value="ISP4 LIKE PROTEIN"/>
    <property type="match status" value="1"/>
</dbReference>
<feature type="transmembrane region" description="Helical" evidence="9">
    <location>
        <begin position="371"/>
        <end position="393"/>
    </location>
</feature>
<keyword evidence="5" id="KW-0571">Peptide transport</keyword>
<keyword evidence="3" id="KW-0813">Transport</keyword>
<dbReference type="NCBIfam" id="TIGR00728">
    <property type="entry name" value="OPT_sfam"/>
    <property type="match status" value="1"/>
</dbReference>
<name>A0A2U3E197_PURLI</name>
<feature type="transmembrane region" description="Helical" evidence="9">
    <location>
        <begin position="405"/>
        <end position="426"/>
    </location>
</feature>
<feature type="transmembrane region" description="Helical" evidence="9">
    <location>
        <begin position="329"/>
        <end position="351"/>
    </location>
</feature>
<feature type="transmembrane region" description="Helical" evidence="9">
    <location>
        <begin position="850"/>
        <end position="870"/>
    </location>
</feature>
<evidence type="ECO:0000313" key="11">
    <source>
        <dbReference type="Proteomes" id="UP000245956"/>
    </source>
</evidence>
<dbReference type="Pfam" id="PF03169">
    <property type="entry name" value="OPT"/>
    <property type="match status" value="1"/>
</dbReference>
<evidence type="ECO:0000256" key="8">
    <source>
        <dbReference type="ARBA" id="ARBA00023136"/>
    </source>
</evidence>
<evidence type="ECO:0000256" key="9">
    <source>
        <dbReference type="SAM" id="Phobius"/>
    </source>
</evidence>
<evidence type="ECO:0000256" key="6">
    <source>
        <dbReference type="ARBA" id="ARBA00022927"/>
    </source>
</evidence>
<reference evidence="10 11" key="1">
    <citation type="journal article" date="2016" name="Front. Microbiol.">
        <title>Genome and transcriptome sequences reveal the specific parasitism of the nematophagous Purpureocillium lilacinum 36-1.</title>
        <authorList>
            <person name="Xie J."/>
            <person name="Li S."/>
            <person name="Mo C."/>
            <person name="Xiao X."/>
            <person name="Peng D."/>
            <person name="Wang G."/>
            <person name="Xiao Y."/>
        </authorList>
    </citation>
    <scope>NUCLEOTIDE SEQUENCE [LARGE SCALE GENOMIC DNA]</scope>
    <source>
        <strain evidence="10 11">36-1</strain>
    </source>
</reference>
<feature type="transmembrane region" description="Helical" evidence="9">
    <location>
        <begin position="297"/>
        <end position="317"/>
    </location>
</feature>
<comment type="similarity">
    <text evidence="2">Belongs to the oligopeptide OPT transporter family.</text>
</comment>
<protein>
    <recommendedName>
        <fullName evidence="12">OPT family small oligopeptide transporter</fullName>
    </recommendedName>
</protein>
<evidence type="ECO:0000313" key="10">
    <source>
        <dbReference type="EMBL" id="PWI68278.1"/>
    </source>
</evidence>
<keyword evidence="7 9" id="KW-1133">Transmembrane helix</keyword>
<evidence type="ECO:0000256" key="4">
    <source>
        <dbReference type="ARBA" id="ARBA00022692"/>
    </source>
</evidence>
<accession>A0A2U3E197</accession>
<dbReference type="InterPro" id="IPR004648">
    <property type="entry name" value="Oligpept_transpt"/>
</dbReference>
<feature type="transmembrane region" description="Helical" evidence="9">
    <location>
        <begin position="472"/>
        <end position="501"/>
    </location>
</feature>
<feature type="transmembrane region" description="Helical" evidence="9">
    <location>
        <begin position="621"/>
        <end position="641"/>
    </location>
</feature>
<dbReference type="NCBIfam" id="TIGR00727">
    <property type="entry name" value="ISP4_OPT"/>
    <property type="match status" value="1"/>
</dbReference>
<dbReference type="EMBL" id="LCWV01000015">
    <property type="protein sequence ID" value="PWI68278.1"/>
    <property type="molecule type" value="Genomic_DNA"/>
</dbReference>
<evidence type="ECO:0000256" key="2">
    <source>
        <dbReference type="ARBA" id="ARBA00008807"/>
    </source>
</evidence>
<dbReference type="Proteomes" id="UP000245956">
    <property type="component" value="Unassembled WGS sequence"/>
</dbReference>
<evidence type="ECO:0008006" key="12">
    <source>
        <dbReference type="Google" id="ProtNLM"/>
    </source>
</evidence>
<feature type="transmembrane region" description="Helical" evidence="9">
    <location>
        <begin position="929"/>
        <end position="953"/>
    </location>
</feature>
<evidence type="ECO:0000256" key="3">
    <source>
        <dbReference type="ARBA" id="ARBA00022448"/>
    </source>
</evidence>
<sequence>MPSAQCPKRRVSLAWKHSYNADSRPRAQGVEAILPRLSSATPLGMDVEASRFGRNQGTFGLQRVMPGRHGARNNKPAYNIRPPVRRCWSLVLPRAKQATVRRQTYPDAMALSPELADATDFNDMPPRTNTARRLHPSVHRSHYDSVTRGYLAMWTASLLLSREGPLVGVASATTVVVGRSPGALRIGEQQLRLRLHLRLRSEPISEPISAEYSDEKSPSPDVERIEAARADLERIRKAHQWDPNLPKDKLDAVNAAIQHGDPKELLQADELFTEDSPYEEVRAAVRNTDGEEVANTLRAWILGMFFVTIGSGLNMFLSMRSPAINFPAIVVQLLVYPIGCAWAKVLPTRVFNTFGLRWTLNPGPFTIKEHVVVTLMANVCIGYAYSTDALLALQGKPFYNINLGWGFSLLFTLSSQLIGISLAGIFRRFLVWPAAMMWPNQFANTSLFYALHDKSKSDGVHSNGWRISRYRWFGLVAMAMFCYYWIPGVLFQGLSVFAFITWIKPNNVVVNQLFGGVTGLSLIPITFDWTYVTAYLGDPLLAPTHSHVNTLIGLFLFVIITTIGITYSGALFADYLPLVTAQTYDNTQNYYNVSRILGPGYTFDEAKYKSYSPLFLAPTFALNYGLSFAALTSAIVHVGLYHGKEVWYRFRAAHNQEPDVHMKLMKKYAHAPDWWYAVLFLVSIALGLATAEGFESQLPWWAFFVSIIIACVFVVPTTMILAVSNILLSLNVISPFLAGFIIPGRPIGVMMFKVFSTITLGQAQTYSGNLKLAHYMKVPPRVTFICQVVATIWAVFVQIAVMNWTLGNIDGVCDNKQVSHFTCPNGRAFFSSSIVWGVIGPRRMFGVGSMYAHFNWFWLVGASMPVILYVLTKRLKISFFGHFQAPIMLGAMAWLPPATPLSFSSWAIFGLIFNRWIRRKWHGWWSTYNYVTAAALDAGLVLSTIIIFFAITFPGVKAPQWWGNVTVFETLDASYAAVLKTVPENGTFGPATW</sequence>
<comment type="subcellular location">
    <subcellularLocation>
        <location evidence="1">Membrane</location>
        <topology evidence="1">Multi-pass membrane protein</topology>
    </subcellularLocation>
</comment>
<feature type="transmembrane region" description="Helical" evidence="9">
    <location>
        <begin position="700"/>
        <end position="728"/>
    </location>
</feature>
<dbReference type="InterPro" id="IPR004813">
    <property type="entry name" value="OPT"/>
</dbReference>
<keyword evidence="8 9" id="KW-0472">Membrane</keyword>
<evidence type="ECO:0000256" key="5">
    <source>
        <dbReference type="ARBA" id="ARBA00022856"/>
    </source>
</evidence>
<feature type="transmembrane region" description="Helical" evidence="9">
    <location>
        <begin position="674"/>
        <end position="694"/>
    </location>
</feature>
<organism evidence="10 11">
    <name type="scientific">Purpureocillium lilacinum</name>
    <name type="common">Paecilomyces lilacinus</name>
    <dbReference type="NCBI Taxonomy" id="33203"/>
    <lineage>
        <taxon>Eukaryota</taxon>
        <taxon>Fungi</taxon>
        <taxon>Dikarya</taxon>
        <taxon>Ascomycota</taxon>
        <taxon>Pezizomycotina</taxon>
        <taxon>Sordariomycetes</taxon>
        <taxon>Hypocreomycetidae</taxon>
        <taxon>Hypocreales</taxon>
        <taxon>Ophiocordycipitaceae</taxon>
        <taxon>Purpureocillium</taxon>
    </lineage>
</organism>
<feature type="transmembrane region" description="Helical" evidence="9">
    <location>
        <begin position="513"/>
        <end position="536"/>
    </location>
</feature>
<comment type="caution">
    <text evidence="10">The sequence shown here is derived from an EMBL/GenBank/DDBJ whole genome shotgun (WGS) entry which is preliminary data.</text>
</comment>
<evidence type="ECO:0000256" key="1">
    <source>
        <dbReference type="ARBA" id="ARBA00004141"/>
    </source>
</evidence>
<proteinExistence type="inferred from homology"/>
<gene>
    <name evidence="10" type="ORF">PCL_02047</name>
</gene>
<dbReference type="GO" id="GO:0015031">
    <property type="term" value="P:protein transport"/>
    <property type="evidence" value="ECO:0007669"/>
    <property type="project" value="UniProtKB-KW"/>
</dbReference>
<dbReference type="AlphaFoldDB" id="A0A2U3E197"/>
<dbReference type="GO" id="GO:0016020">
    <property type="term" value="C:membrane"/>
    <property type="evidence" value="ECO:0007669"/>
    <property type="project" value="UniProtKB-SubCell"/>
</dbReference>